<feature type="compositionally biased region" description="Polar residues" evidence="1">
    <location>
        <begin position="12"/>
        <end position="21"/>
    </location>
</feature>
<dbReference type="EMBL" id="HBUF01561912">
    <property type="protein sequence ID" value="CAG6762793.1"/>
    <property type="molecule type" value="Transcribed_RNA"/>
</dbReference>
<sequence length="137" mass="15643">MSPQKVHISERGVSNVQASKSNKVHKKKTPSKRENSVIRGEMSTPKNDSSKINDSAVIREEVVSVTKLRADSIKKDQDARTEINDIKKSVLKKKYTNMCEKHTLDMKVGGKKYDNELLRSTLFKKQLKELENLEKQS</sequence>
<reference evidence="2" key="1">
    <citation type="submission" date="2021-05" db="EMBL/GenBank/DDBJ databases">
        <authorList>
            <person name="Alioto T."/>
            <person name="Alioto T."/>
            <person name="Gomez Garrido J."/>
        </authorList>
    </citation>
    <scope>NUCLEOTIDE SEQUENCE</scope>
</reference>
<dbReference type="AlphaFoldDB" id="A0A8D9EQL3"/>
<evidence type="ECO:0000313" key="2">
    <source>
        <dbReference type="EMBL" id="CAG6762793.1"/>
    </source>
</evidence>
<accession>A0A8D9EQL3</accession>
<organism evidence="2">
    <name type="scientific">Cacopsylla melanoneura</name>
    <dbReference type="NCBI Taxonomy" id="428564"/>
    <lineage>
        <taxon>Eukaryota</taxon>
        <taxon>Metazoa</taxon>
        <taxon>Ecdysozoa</taxon>
        <taxon>Arthropoda</taxon>
        <taxon>Hexapoda</taxon>
        <taxon>Insecta</taxon>
        <taxon>Pterygota</taxon>
        <taxon>Neoptera</taxon>
        <taxon>Paraneoptera</taxon>
        <taxon>Hemiptera</taxon>
        <taxon>Sternorrhyncha</taxon>
        <taxon>Psylloidea</taxon>
        <taxon>Psyllidae</taxon>
        <taxon>Psyllinae</taxon>
        <taxon>Cacopsylla</taxon>
    </lineage>
</organism>
<protein>
    <submittedName>
        <fullName evidence="2">Uncharacterized protein</fullName>
    </submittedName>
</protein>
<evidence type="ECO:0000256" key="1">
    <source>
        <dbReference type="SAM" id="MobiDB-lite"/>
    </source>
</evidence>
<feature type="region of interest" description="Disordered" evidence="1">
    <location>
        <begin position="1"/>
        <end position="54"/>
    </location>
</feature>
<feature type="compositionally biased region" description="Polar residues" evidence="1">
    <location>
        <begin position="44"/>
        <end position="53"/>
    </location>
</feature>
<proteinExistence type="predicted"/>
<name>A0A8D9EQL3_9HEMI</name>